<keyword evidence="2" id="KW-0808">Transferase</keyword>
<dbReference type="Gene3D" id="3.40.630.30">
    <property type="match status" value="1"/>
</dbReference>
<dbReference type="Proteomes" id="UP000501452">
    <property type="component" value="Chromosome"/>
</dbReference>
<evidence type="ECO:0000256" key="1">
    <source>
        <dbReference type="SAM" id="MobiDB-lite"/>
    </source>
</evidence>
<feature type="compositionally biased region" description="Pro residues" evidence="1">
    <location>
        <begin position="193"/>
        <end position="204"/>
    </location>
</feature>
<dbReference type="InterPro" id="IPR016181">
    <property type="entry name" value="Acyl_CoA_acyltransferase"/>
</dbReference>
<dbReference type="SUPFAM" id="SSF55729">
    <property type="entry name" value="Acyl-CoA N-acyltransferases (Nat)"/>
    <property type="match status" value="1"/>
</dbReference>
<proteinExistence type="predicted"/>
<dbReference type="AlphaFoldDB" id="A0A6G8Q4M4"/>
<feature type="region of interest" description="Disordered" evidence="1">
    <location>
        <begin position="177"/>
        <end position="204"/>
    </location>
</feature>
<dbReference type="EMBL" id="CP045119">
    <property type="protein sequence ID" value="QIN81421.1"/>
    <property type="molecule type" value="Genomic_DNA"/>
</dbReference>
<organism evidence="2 3">
    <name type="scientific">Rubrobacter tropicus</name>
    <dbReference type="NCBI Taxonomy" id="2653851"/>
    <lineage>
        <taxon>Bacteria</taxon>
        <taxon>Bacillati</taxon>
        <taxon>Actinomycetota</taxon>
        <taxon>Rubrobacteria</taxon>
        <taxon>Rubrobacterales</taxon>
        <taxon>Rubrobacteraceae</taxon>
        <taxon>Rubrobacter</taxon>
    </lineage>
</organism>
<evidence type="ECO:0000313" key="3">
    <source>
        <dbReference type="Proteomes" id="UP000501452"/>
    </source>
</evidence>
<keyword evidence="3" id="KW-1185">Reference proteome</keyword>
<reference evidence="2 3" key="1">
    <citation type="submission" date="2019-10" db="EMBL/GenBank/DDBJ databases">
        <title>Rubrobacter sp nov SCSIO 52090 isolated from a deep-sea sediment in the South China Sea.</title>
        <authorList>
            <person name="Chen R.W."/>
        </authorList>
    </citation>
    <scope>NUCLEOTIDE SEQUENCE [LARGE SCALE GENOMIC DNA]</scope>
    <source>
        <strain evidence="2 3">SCSIO 52909</strain>
    </source>
</reference>
<name>A0A6G8Q4M4_9ACTN</name>
<evidence type="ECO:0000313" key="2">
    <source>
        <dbReference type="EMBL" id="QIN81421.1"/>
    </source>
</evidence>
<protein>
    <submittedName>
        <fullName evidence="2">GNAT family N-acetyltransferase</fullName>
    </submittedName>
</protein>
<dbReference type="KEGG" id="rub:GBA63_01340"/>
<dbReference type="GO" id="GO:0016740">
    <property type="term" value="F:transferase activity"/>
    <property type="evidence" value="ECO:0007669"/>
    <property type="project" value="UniProtKB-KW"/>
</dbReference>
<sequence length="400" mass="44455">MKKVVVKPMDGPGLEEGVGKLRIRAFPFFPETRDTAFYADVYRWFESHPLADEVHRWVALDGDKVVGHLAATPQYYRVDGQRVVAHTPGDYMVDEGYGFQALSLMRNFFRTTENCVVCDMVPAVIEIETKLGAKVAGEMNYAAKLLNVSRLPMPPVPGPIRRALNLPDSFAPSRGFTDRPGVETEEADEYVAPPAPRPRAPLPGPLKNLLNRGLGAVDEALGRNFGGDLRAEVLDGFDESFDDLFERVAAVVPCVAEKDSSFLRWRYGPGSPQAPVTVLGVRSGGRLLGYAVLRAASKGQDGYVLDLVALPGRRDVTRALLRGIVRHFRDEGAQIIRYRYLDSPTSARSGDLTRLGFFSRRGRRNNLLVKFKDGDQHRMALDLTNWSYNIGDGEASFWLR</sequence>
<accession>A0A6G8Q4M4</accession>
<dbReference type="RefSeq" id="WP_166172780.1">
    <property type="nucleotide sequence ID" value="NZ_CP045119.1"/>
</dbReference>
<gene>
    <name evidence="2" type="ORF">GBA63_01340</name>
</gene>